<organism evidence="1">
    <name type="scientific">viral metagenome</name>
    <dbReference type="NCBI Taxonomy" id="1070528"/>
    <lineage>
        <taxon>unclassified sequences</taxon>
        <taxon>metagenomes</taxon>
        <taxon>organismal metagenomes</taxon>
    </lineage>
</organism>
<dbReference type="EMBL" id="MT145107">
    <property type="protein sequence ID" value="QJI03655.1"/>
    <property type="molecule type" value="Genomic_DNA"/>
</dbReference>
<reference evidence="1" key="1">
    <citation type="submission" date="2020-03" db="EMBL/GenBank/DDBJ databases">
        <title>The deep terrestrial virosphere.</title>
        <authorList>
            <person name="Holmfeldt K."/>
            <person name="Nilsson E."/>
            <person name="Simone D."/>
            <person name="Lopez-Fernandez M."/>
            <person name="Wu X."/>
            <person name="de Brujin I."/>
            <person name="Lundin D."/>
            <person name="Andersson A."/>
            <person name="Bertilsson S."/>
            <person name="Dopson M."/>
        </authorList>
    </citation>
    <scope>NUCLEOTIDE SEQUENCE</scope>
    <source>
        <strain evidence="1">TM448B04829</strain>
    </source>
</reference>
<evidence type="ECO:0000313" key="1">
    <source>
        <dbReference type="EMBL" id="QJI03655.1"/>
    </source>
</evidence>
<gene>
    <name evidence="1" type="ORF">TM448B04829_0006</name>
</gene>
<proteinExistence type="predicted"/>
<name>A0A6M3Y064_9ZZZZ</name>
<sequence>MFNEYMPETKRENEMLYKLGDILEVRSLDGEIHYEKVTELLPEILTEDMCENEIEDMSIQGLSDNYVYRILPNFEIVKALNKIYL</sequence>
<dbReference type="AlphaFoldDB" id="A0A6M3Y064"/>
<protein>
    <submittedName>
        <fullName evidence="1">Uncharacterized protein</fullName>
    </submittedName>
</protein>
<accession>A0A6M3Y064</accession>